<protein>
    <submittedName>
        <fullName evidence="1">Uncharacterized protein</fullName>
    </submittedName>
</protein>
<keyword evidence="2" id="KW-1185">Reference proteome</keyword>
<dbReference type="Proteomes" id="UP000001476">
    <property type="component" value="Chromosome"/>
</dbReference>
<dbReference type="STRING" id="515620.EUBELI_00590"/>
<reference evidence="1 2" key="1">
    <citation type="journal article" date="2009" name="Proc. Natl. Acad. Sci. U.S.A.">
        <title>Characterizing a model human gut microbiota composed of members of its two dominant bacterial phyla.</title>
        <authorList>
            <person name="Mahowald M.A."/>
            <person name="Rey F.E."/>
            <person name="Seedorf H."/>
            <person name="Turnbaugh P.J."/>
            <person name="Fulton R.S."/>
            <person name="Wollam A."/>
            <person name="Shah N."/>
            <person name="Wang C."/>
            <person name="Magrini V."/>
            <person name="Wilson R.K."/>
            <person name="Cantarel B.L."/>
            <person name="Coutinho P.M."/>
            <person name="Henrissat B."/>
            <person name="Crock L.W."/>
            <person name="Russell A."/>
            <person name="Verberkmoes N.C."/>
            <person name="Hettich R.L."/>
            <person name="Gordon J.I."/>
        </authorList>
    </citation>
    <scope>NUCLEOTIDE SEQUENCE [LARGE SCALE GENOMIC DNA]</scope>
    <source>
        <strain evidence="2">ATCC 27750 / DSM 3376 / VPI C15-48 / C15-B4</strain>
    </source>
</reference>
<proteinExistence type="predicted"/>
<gene>
    <name evidence="1" type="ordered locus">EUBELI_00590</name>
</gene>
<evidence type="ECO:0000313" key="1">
    <source>
        <dbReference type="EMBL" id="ACR71603.1"/>
    </source>
</evidence>
<sequence>MLSGNGSQAAVQRFENELHSRLTSFSRKICVGKIGRWSVICGLDAGVVKRHVEVQIE</sequence>
<dbReference type="HOGENOM" id="CLU_2989953_0_0_9"/>
<name>C4Z4B9_LACE2</name>
<evidence type="ECO:0000313" key="2">
    <source>
        <dbReference type="Proteomes" id="UP000001476"/>
    </source>
</evidence>
<dbReference type="EMBL" id="CP001104">
    <property type="protein sequence ID" value="ACR71603.1"/>
    <property type="molecule type" value="Genomic_DNA"/>
</dbReference>
<organism evidence="1 2">
    <name type="scientific">Lachnospira eligens (strain ATCC 27750 / DSM 3376 / VPI C15-48 / C15-B4)</name>
    <name type="common">Eubacterium eligens</name>
    <dbReference type="NCBI Taxonomy" id="515620"/>
    <lineage>
        <taxon>Bacteria</taxon>
        <taxon>Bacillati</taxon>
        <taxon>Bacillota</taxon>
        <taxon>Clostridia</taxon>
        <taxon>Lachnospirales</taxon>
        <taxon>Lachnospiraceae</taxon>
        <taxon>Lachnospira</taxon>
    </lineage>
</organism>
<dbReference type="KEGG" id="eel:EUBELI_00590"/>
<dbReference type="AlphaFoldDB" id="C4Z4B9"/>
<accession>C4Z4B9</accession>